<evidence type="ECO:0000259" key="4">
    <source>
        <dbReference type="Pfam" id="PF23166"/>
    </source>
</evidence>
<feature type="domain" description="Alpha-glucan water dikinase-like N-terminal Ig-like" evidence="4">
    <location>
        <begin position="191"/>
        <end position="296"/>
    </location>
</feature>
<keyword evidence="6" id="KW-1185">Reference proteome</keyword>
<sequence>MSVSQPEESESSKKSNSKKRKSKDPIDEKFVEIMGKYYSDTNQRLGEIAKRIGYEFDASKKRTDVYEALRRLPGLNMSQKIYVAKLLVNNSKDLDLFFSLPDEERVEMQTHSSSTTTPALLSNLSKNFNSFPKSFNLFNPNCTRTRNRRANIFSRHFYIPKALSSSGATVVETSESSNVTFSETFHLKRPEKLEGKITIRLDSGKNEECWKLTVGCSLPGKWVLHWGVNYIGDVGSEWDQPPLDMRPSGSIPIKDYAIETPFERSPTSSEGEAFHEVKIDFNTSSSIAAINFVLKLSSSSLTAGALGQISNMLHKPEAADSKGDDIRESNLQKRPLQAFYEEHSVFKEIITDNSISVSASHCLERAKNILHIETDLPGDVVIHWGVCIDEGKNWEIPAEPYPPETIRFKNKALRTLLQEHLKEFGSPVSVNITSESNEAVSAHTDGIINEIRNLVSDISSEKSRKTKSREAQESILQEIEKLAAEAYRRGNKSSGDNFHAAPNIDHSQDFVRKDIKEWLRWLRLVD</sequence>
<comment type="caution">
    <text evidence="5">The sequence shown here is derived from an EMBL/GenBank/DDBJ whole genome shotgun (WGS) entry which is preliminary data.</text>
</comment>
<feature type="region of interest" description="Disordered" evidence="3">
    <location>
        <begin position="1"/>
        <end position="26"/>
    </location>
</feature>
<feature type="domain" description="Alpha-glucan water dikinase-like N-terminal Ig-like" evidence="4">
    <location>
        <begin position="347"/>
        <end position="436"/>
    </location>
</feature>
<proteinExistence type="predicted"/>
<evidence type="ECO:0000313" key="6">
    <source>
        <dbReference type="Proteomes" id="UP001318860"/>
    </source>
</evidence>
<accession>A0ABR0VYB9</accession>
<keyword evidence="1" id="KW-0479">Metal-binding</keyword>
<gene>
    <name evidence="5" type="ORF">DH2020_026980</name>
</gene>
<dbReference type="Pfam" id="PF23166">
    <property type="entry name" value="Ig_N_CWD1"/>
    <property type="match status" value="2"/>
</dbReference>
<evidence type="ECO:0000313" key="5">
    <source>
        <dbReference type="EMBL" id="KAK6139275.1"/>
    </source>
</evidence>
<dbReference type="PANTHER" id="PTHR46999">
    <property type="entry name" value="ALPHA-GLUCAN WATER DIKINASE 1, CHLOROPLASTIC-RELATED"/>
    <property type="match status" value="1"/>
</dbReference>
<name>A0ABR0VYB9_REHGL</name>
<evidence type="ECO:0000256" key="1">
    <source>
        <dbReference type="ARBA" id="ARBA00022723"/>
    </source>
</evidence>
<dbReference type="EMBL" id="JABTTQ020000453">
    <property type="protein sequence ID" value="KAK6139275.1"/>
    <property type="molecule type" value="Genomic_DNA"/>
</dbReference>
<evidence type="ECO:0000256" key="3">
    <source>
        <dbReference type="SAM" id="MobiDB-lite"/>
    </source>
</evidence>
<dbReference type="Proteomes" id="UP001318860">
    <property type="component" value="Unassembled WGS sequence"/>
</dbReference>
<reference evidence="5 6" key="1">
    <citation type="journal article" date="2021" name="Comput. Struct. Biotechnol. J.">
        <title>De novo genome assembly of the potent medicinal plant Rehmannia glutinosa using nanopore technology.</title>
        <authorList>
            <person name="Ma L."/>
            <person name="Dong C."/>
            <person name="Song C."/>
            <person name="Wang X."/>
            <person name="Zheng X."/>
            <person name="Niu Y."/>
            <person name="Chen S."/>
            <person name="Feng W."/>
        </authorList>
    </citation>
    <scope>NUCLEOTIDE SEQUENCE [LARGE SCALE GENOMIC DNA]</scope>
    <source>
        <strain evidence="5">DH-2019</strain>
    </source>
</reference>
<evidence type="ECO:0000256" key="2">
    <source>
        <dbReference type="ARBA" id="ARBA00023277"/>
    </source>
</evidence>
<keyword evidence="2" id="KW-0119">Carbohydrate metabolism</keyword>
<organism evidence="5 6">
    <name type="scientific">Rehmannia glutinosa</name>
    <name type="common">Chinese foxglove</name>
    <dbReference type="NCBI Taxonomy" id="99300"/>
    <lineage>
        <taxon>Eukaryota</taxon>
        <taxon>Viridiplantae</taxon>
        <taxon>Streptophyta</taxon>
        <taxon>Embryophyta</taxon>
        <taxon>Tracheophyta</taxon>
        <taxon>Spermatophyta</taxon>
        <taxon>Magnoliopsida</taxon>
        <taxon>eudicotyledons</taxon>
        <taxon>Gunneridae</taxon>
        <taxon>Pentapetalae</taxon>
        <taxon>asterids</taxon>
        <taxon>lamiids</taxon>
        <taxon>Lamiales</taxon>
        <taxon>Orobanchaceae</taxon>
        <taxon>Rehmannieae</taxon>
        <taxon>Rehmannia</taxon>
    </lineage>
</organism>
<dbReference type="Gene3D" id="3.20.20.80">
    <property type="entry name" value="Glycosidases"/>
    <property type="match status" value="1"/>
</dbReference>
<protein>
    <recommendedName>
        <fullName evidence="4">Alpha-glucan water dikinase-like N-terminal Ig-like domain-containing protein</fullName>
    </recommendedName>
</protein>
<dbReference type="InterPro" id="IPR056301">
    <property type="entry name" value="GWD-like_N_Ig"/>
</dbReference>